<dbReference type="RefSeq" id="WP_272775182.1">
    <property type="nucleotide sequence ID" value="NZ_JAQQLI010000001.1"/>
</dbReference>
<evidence type="ECO:0000259" key="3">
    <source>
        <dbReference type="Pfam" id="PF01370"/>
    </source>
</evidence>
<reference evidence="4" key="2">
    <citation type="submission" date="2023-02" db="EMBL/GenBank/DDBJ databases">
        <authorList>
            <person name="Rayyan A."/>
            <person name="Meyer T."/>
            <person name="Kyndt J.A."/>
        </authorList>
    </citation>
    <scope>NUCLEOTIDE SEQUENCE</scope>
    <source>
        <strain evidence="4">DSM 9987</strain>
    </source>
</reference>
<evidence type="ECO:0000256" key="1">
    <source>
        <dbReference type="ARBA" id="ARBA00005125"/>
    </source>
</evidence>
<sequence length="300" mass="32392">MRVLVTGASGFLGSHLAADLVARGHEVVALLRPGSQAPRLAGLMDRLRVVHATLEDRAALNRHLTTVRPDAIAHLGWDGVGNVDRNAPRQARNVGTTVDLLALAADAGARIFVGAGSQAEYGPCDHVIRETDPTRPTTLYGHAKLAAGAMADRLAALRDVRFAWLRVFSTYGAGDNPGWLISDLIGKLKRRERMALTRGEQRWGFLHARDAAAAFRTVLESDTAHGVFNVGSPDAPPLRDTILTLRDLIDPTVELGFGEVPYRPDQVMLLQADIARLVALGWRPEVDLRRGLAEAVAAHA</sequence>
<dbReference type="Gene3D" id="3.40.50.720">
    <property type="entry name" value="NAD(P)-binding Rossmann-like Domain"/>
    <property type="match status" value="1"/>
</dbReference>
<evidence type="ECO:0000256" key="2">
    <source>
        <dbReference type="ARBA" id="ARBA00007637"/>
    </source>
</evidence>
<gene>
    <name evidence="4" type="ORF">PQJ73_01465</name>
</gene>
<feature type="domain" description="NAD-dependent epimerase/dehydratase" evidence="3">
    <location>
        <begin position="3"/>
        <end position="231"/>
    </location>
</feature>
<evidence type="ECO:0000313" key="5">
    <source>
        <dbReference type="Proteomes" id="UP001165652"/>
    </source>
</evidence>
<reference evidence="4" key="1">
    <citation type="journal article" date="2023" name="Microbiol Resour">
        <title>Genome Sequences of Rhodoplanes serenus and Two Thermotolerant Strains, Rhodoplanes tepidamans and 'Rhodoplanes cryptolactis,' Further Refine the Genus.</title>
        <authorList>
            <person name="Rayyan A.A."/>
            <person name="Kyndt J.A."/>
        </authorList>
    </citation>
    <scope>NUCLEOTIDE SEQUENCE</scope>
    <source>
        <strain evidence="4">DSM 9987</strain>
    </source>
</reference>
<accession>A0ABT5J461</accession>
<dbReference type="InterPro" id="IPR001509">
    <property type="entry name" value="Epimerase_deHydtase"/>
</dbReference>
<comment type="caution">
    <text evidence="4">The sequence shown here is derived from an EMBL/GenBank/DDBJ whole genome shotgun (WGS) entry which is preliminary data.</text>
</comment>
<dbReference type="EMBL" id="JAQQLI010000001">
    <property type="protein sequence ID" value="MDC7784338.1"/>
    <property type="molecule type" value="Genomic_DNA"/>
</dbReference>
<dbReference type="Gene3D" id="3.90.25.10">
    <property type="entry name" value="UDP-galactose 4-epimerase, domain 1"/>
    <property type="match status" value="1"/>
</dbReference>
<dbReference type="SUPFAM" id="SSF51735">
    <property type="entry name" value="NAD(P)-binding Rossmann-fold domains"/>
    <property type="match status" value="1"/>
</dbReference>
<dbReference type="InterPro" id="IPR036291">
    <property type="entry name" value="NAD(P)-bd_dom_sf"/>
</dbReference>
<dbReference type="Proteomes" id="UP001165652">
    <property type="component" value="Unassembled WGS sequence"/>
</dbReference>
<comment type="similarity">
    <text evidence="2">Belongs to the NAD(P)-dependent epimerase/dehydratase family.</text>
</comment>
<evidence type="ECO:0000313" key="4">
    <source>
        <dbReference type="EMBL" id="MDC7784338.1"/>
    </source>
</evidence>
<protein>
    <submittedName>
        <fullName evidence="4">NAD(P)-dependent oxidoreductase</fullName>
    </submittedName>
</protein>
<dbReference type="PANTHER" id="PTHR43000">
    <property type="entry name" value="DTDP-D-GLUCOSE 4,6-DEHYDRATASE-RELATED"/>
    <property type="match status" value="1"/>
</dbReference>
<proteinExistence type="inferred from homology"/>
<organism evidence="4 5">
    <name type="scientific">Rhodoplanes tepidamans</name>
    <name type="common">Rhodoplanes cryptolactis</name>
    <dbReference type="NCBI Taxonomy" id="200616"/>
    <lineage>
        <taxon>Bacteria</taxon>
        <taxon>Pseudomonadati</taxon>
        <taxon>Pseudomonadota</taxon>
        <taxon>Alphaproteobacteria</taxon>
        <taxon>Hyphomicrobiales</taxon>
        <taxon>Nitrobacteraceae</taxon>
        <taxon>Rhodoplanes</taxon>
    </lineage>
</organism>
<dbReference type="Pfam" id="PF01370">
    <property type="entry name" value="Epimerase"/>
    <property type="match status" value="1"/>
</dbReference>
<keyword evidence="5" id="KW-1185">Reference proteome</keyword>
<comment type="pathway">
    <text evidence="1">Bacterial outer membrane biogenesis; LPS O-antigen biosynthesis.</text>
</comment>
<name>A0ABT5J461_RHOTP</name>